<feature type="region of interest" description="Disordered" evidence="1">
    <location>
        <begin position="21"/>
        <end position="48"/>
    </location>
</feature>
<gene>
    <name evidence="3" type="primary">20343231</name>
    <name evidence="2" type="ORF">GGTG_02773</name>
</gene>
<dbReference type="EnsemblFungi" id="EJT77669">
    <property type="protein sequence ID" value="EJT77669"/>
    <property type="gene ID" value="GGTG_02773"/>
</dbReference>
<protein>
    <submittedName>
        <fullName evidence="2 3">Uncharacterized protein</fullName>
    </submittedName>
</protein>
<dbReference type="RefSeq" id="XP_009218814.1">
    <property type="nucleotide sequence ID" value="XM_009220550.1"/>
</dbReference>
<evidence type="ECO:0000313" key="2">
    <source>
        <dbReference type="EMBL" id="EJT77669.1"/>
    </source>
</evidence>
<dbReference type="GeneID" id="20343231"/>
<dbReference type="eggNOG" id="ENOG502T627">
    <property type="taxonomic scope" value="Eukaryota"/>
</dbReference>
<dbReference type="VEuPathDB" id="FungiDB:GGTG_02773"/>
<name>J3NNB7_GAET3</name>
<reference evidence="3" key="5">
    <citation type="submission" date="2018-04" db="UniProtKB">
        <authorList>
            <consortium name="EnsemblFungi"/>
        </authorList>
    </citation>
    <scope>IDENTIFICATION</scope>
    <source>
        <strain evidence="3">R3-111a-1</strain>
    </source>
</reference>
<evidence type="ECO:0000256" key="1">
    <source>
        <dbReference type="SAM" id="MobiDB-lite"/>
    </source>
</evidence>
<evidence type="ECO:0000313" key="3">
    <source>
        <dbReference type="EnsemblFungi" id="EJT77669"/>
    </source>
</evidence>
<evidence type="ECO:0000313" key="4">
    <source>
        <dbReference type="Proteomes" id="UP000006039"/>
    </source>
</evidence>
<reference evidence="2" key="3">
    <citation type="submission" date="2010-09" db="EMBL/GenBank/DDBJ databases">
        <title>Annotation of Gaeumannomyces graminis var. tritici R3-111a-1.</title>
        <authorList>
            <consortium name="The Broad Institute Genome Sequencing Platform"/>
            <person name="Ma L.-J."/>
            <person name="Dead R."/>
            <person name="Young S.K."/>
            <person name="Zeng Q."/>
            <person name="Gargeya S."/>
            <person name="Fitzgerald M."/>
            <person name="Haas B."/>
            <person name="Abouelleil A."/>
            <person name="Alvarado L."/>
            <person name="Arachchi H.M."/>
            <person name="Berlin A."/>
            <person name="Brown A."/>
            <person name="Chapman S.B."/>
            <person name="Chen Z."/>
            <person name="Dunbar C."/>
            <person name="Freedman E."/>
            <person name="Gearin G."/>
            <person name="Gellesch M."/>
            <person name="Goldberg J."/>
            <person name="Griggs A."/>
            <person name="Gujja S."/>
            <person name="Heiman D."/>
            <person name="Howarth C."/>
            <person name="Larson L."/>
            <person name="Lui A."/>
            <person name="MacDonald P.J.P."/>
            <person name="Mehta T."/>
            <person name="Montmayeur A."/>
            <person name="Murphy C."/>
            <person name="Neiman D."/>
            <person name="Pearson M."/>
            <person name="Priest M."/>
            <person name="Roberts A."/>
            <person name="Saif S."/>
            <person name="Shea T."/>
            <person name="Shenoy N."/>
            <person name="Sisk P."/>
            <person name="Stolte C."/>
            <person name="Sykes S."/>
            <person name="Yandava C."/>
            <person name="Wortman J."/>
            <person name="Nusbaum C."/>
            <person name="Birren B."/>
        </authorList>
    </citation>
    <scope>NUCLEOTIDE SEQUENCE</scope>
    <source>
        <strain evidence="2">R3-111a-1</strain>
    </source>
</reference>
<dbReference type="AlphaFoldDB" id="J3NNB7"/>
<reference evidence="2" key="2">
    <citation type="submission" date="2010-07" db="EMBL/GenBank/DDBJ databases">
        <authorList>
            <consortium name="The Broad Institute Genome Sequencing Platform"/>
            <consortium name="Broad Institute Genome Sequencing Center for Infectious Disease"/>
            <person name="Ma L.-J."/>
            <person name="Dead R."/>
            <person name="Young S."/>
            <person name="Zeng Q."/>
            <person name="Koehrsen M."/>
            <person name="Alvarado L."/>
            <person name="Berlin A."/>
            <person name="Chapman S.B."/>
            <person name="Chen Z."/>
            <person name="Freedman E."/>
            <person name="Gellesch M."/>
            <person name="Goldberg J."/>
            <person name="Griggs A."/>
            <person name="Gujja S."/>
            <person name="Heilman E.R."/>
            <person name="Heiman D."/>
            <person name="Hepburn T."/>
            <person name="Howarth C."/>
            <person name="Jen D."/>
            <person name="Larson L."/>
            <person name="Mehta T."/>
            <person name="Neiman D."/>
            <person name="Pearson M."/>
            <person name="Roberts A."/>
            <person name="Saif S."/>
            <person name="Shea T."/>
            <person name="Shenoy N."/>
            <person name="Sisk P."/>
            <person name="Stolte C."/>
            <person name="Sykes S."/>
            <person name="Walk T."/>
            <person name="White J."/>
            <person name="Yandava C."/>
            <person name="Haas B."/>
            <person name="Nusbaum C."/>
            <person name="Birren B."/>
        </authorList>
    </citation>
    <scope>NUCLEOTIDE SEQUENCE</scope>
    <source>
        <strain evidence="2">R3-111a-1</strain>
    </source>
</reference>
<dbReference type="Proteomes" id="UP000006039">
    <property type="component" value="Unassembled WGS sequence"/>
</dbReference>
<proteinExistence type="predicted"/>
<dbReference type="HOGENOM" id="CLU_1532649_0_0_1"/>
<dbReference type="STRING" id="644352.J3NNB7"/>
<keyword evidence="4" id="KW-1185">Reference proteome</keyword>
<accession>J3NNB7</accession>
<dbReference type="EMBL" id="GL385396">
    <property type="protein sequence ID" value="EJT77669.1"/>
    <property type="molecule type" value="Genomic_DNA"/>
</dbReference>
<dbReference type="OrthoDB" id="4521980at2759"/>
<reference evidence="3" key="4">
    <citation type="journal article" date="2015" name="G3 (Bethesda)">
        <title>Genome sequences of three phytopathogenic species of the Magnaporthaceae family of fungi.</title>
        <authorList>
            <person name="Okagaki L.H."/>
            <person name="Nunes C.C."/>
            <person name="Sailsbery J."/>
            <person name="Clay B."/>
            <person name="Brown D."/>
            <person name="John T."/>
            <person name="Oh Y."/>
            <person name="Young N."/>
            <person name="Fitzgerald M."/>
            <person name="Haas B.J."/>
            <person name="Zeng Q."/>
            <person name="Young S."/>
            <person name="Adiconis X."/>
            <person name="Fan L."/>
            <person name="Levin J.Z."/>
            <person name="Mitchell T.K."/>
            <person name="Okubara P.A."/>
            <person name="Farman M.L."/>
            <person name="Kohn L.M."/>
            <person name="Birren B."/>
            <person name="Ma L.-J."/>
            <person name="Dean R.A."/>
        </authorList>
    </citation>
    <scope>NUCLEOTIDE SEQUENCE</scope>
    <source>
        <strain evidence="3">R3-111a-1</strain>
    </source>
</reference>
<reference evidence="4" key="1">
    <citation type="submission" date="2010-07" db="EMBL/GenBank/DDBJ databases">
        <title>The genome sequence of Gaeumannomyces graminis var. tritici strain R3-111a-1.</title>
        <authorList>
            <consortium name="The Broad Institute Genome Sequencing Platform"/>
            <person name="Ma L.-J."/>
            <person name="Dead R."/>
            <person name="Young S."/>
            <person name="Zeng Q."/>
            <person name="Koehrsen M."/>
            <person name="Alvarado L."/>
            <person name="Berlin A."/>
            <person name="Chapman S.B."/>
            <person name="Chen Z."/>
            <person name="Freedman E."/>
            <person name="Gellesch M."/>
            <person name="Goldberg J."/>
            <person name="Griggs A."/>
            <person name="Gujja S."/>
            <person name="Heilman E.R."/>
            <person name="Heiman D."/>
            <person name="Hepburn T."/>
            <person name="Howarth C."/>
            <person name="Jen D."/>
            <person name="Larson L."/>
            <person name="Mehta T."/>
            <person name="Neiman D."/>
            <person name="Pearson M."/>
            <person name="Roberts A."/>
            <person name="Saif S."/>
            <person name="Shea T."/>
            <person name="Shenoy N."/>
            <person name="Sisk P."/>
            <person name="Stolte C."/>
            <person name="Sykes S."/>
            <person name="Walk T."/>
            <person name="White J."/>
            <person name="Yandava C."/>
            <person name="Haas B."/>
            <person name="Nusbaum C."/>
            <person name="Birren B."/>
        </authorList>
    </citation>
    <scope>NUCLEOTIDE SEQUENCE [LARGE SCALE GENOMIC DNA]</scope>
    <source>
        <strain evidence="4">R3-111a-1</strain>
    </source>
</reference>
<sequence>MPRHWRLPGLARSRLLSRQQAVQQAPVLDAPRPRVEPPPGERAGFEKPVTSGWDVRVPLGPALDRLLSGFQPESMHDKWMVWAEDGNVSPPSPIGNREGLVSVSVLHFVRSRTGYPFAQVTIETKNVGEGARFTKIVWESSEKRVSNQTEESTKDTVLQVCVHVLGVEWRDTGST</sequence>
<organism evidence="2">
    <name type="scientific">Gaeumannomyces tritici (strain R3-111a-1)</name>
    <name type="common">Wheat and barley take-all root rot fungus</name>
    <name type="synonym">Gaeumannomyces graminis var. tritici</name>
    <dbReference type="NCBI Taxonomy" id="644352"/>
    <lineage>
        <taxon>Eukaryota</taxon>
        <taxon>Fungi</taxon>
        <taxon>Dikarya</taxon>
        <taxon>Ascomycota</taxon>
        <taxon>Pezizomycotina</taxon>
        <taxon>Sordariomycetes</taxon>
        <taxon>Sordariomycetidae</taxon>
        <taxon>Magnaporthales</taxon>
        <taxon>Magnaporthaceae</taxon>
        <taxon>Gaeumannomyces</taxon>
    </lineage>
</organism>